<proteinExistence type="predicted"/>
<reference evidence="2" key="1">
    <citation type="submission" date="2014-09" db="EMBL/GenBank/DDBJ databases">
        <authorList>
            <person name="Magalhaes I.L.F."/>
            <person name="Oliveira U."/>
            <person name="Santos F.R."/>
            <person name="Vidigal T.H.D.A."/>
            <person name="Brescovit A.D."/>
            <person name="Santos A.J."/>
        </authorList>
    </citation>
    <scope>NUCLEOTIDE SEQUENCE</scope>
    <source>
        <tissue evidence="2">Shoot tissue taken approximately 20 cm above the soil surface</tissue>
    </source>
</reference>
<feature type="region of interest" description="Disordered" evidence="1">
    <location>
        <begin position="1"/>
        <end position="84"/>
    </location>
</feature>
<feature type="compositionally biased region" description="Low complexity" evidence="1">
    <location>
        <begin position="22"/>
        <end position="49"/>
    </location>
</feature>
<evidence type="ECO:0000256" key="1">
    <source>
        <dbReference type="SAM" id="MobiDB-lite"/>
    </source>
</evidence>
<protein>
    <submittedName>
        <fullName evidence="2">Uncharacterized protein</fullName>
    </submittedName>
</protein>
<reference evidence="2" key="2">
    <citation type="journal article" date="2015" name="Data Brief">
        <title>Shoot transcriptome of the giant reed, Arundo donax.</title>
        <authorList>
            <person name="Barrero R.A."/>
            <person name="Guerrero F.D."/>
            <person name="Moolhuijzen P."/>
            <person name="Goolsby J.A."/>
            <person name="Tidwell J."/>
            <person name="Bellgard S.E."/>
            <person name="Bellgard M.I."/>
        </authorList>
    </citation>
    <scope>NUCLEOTIDE SEQUENCE</scope>
    <source>
        <tissue evidence="2">Shoot tissue taken approximately 20 cm above the soil surface</tissue>
    </source>
</reference>
<dbReference type="AlphaFoldDB" id="A0A0A9G827"/>
<dbReference type="EMBL" id="GBRH01179200">
    <property type="protein sequence ID" value="JAE18696.1"/>
    <property type="molecule type" value="Transcribed_RNA"/>
</dbReference>
<feature type="compositionally biased region" description="Polar residues" evidence="1">
    <location>
        <begin position="12"/>
        <end position="21"/>
    </location>
</feature>
<organism evidence="2">
    <name type="scientific">Arundo donax</name>
    <name type="common">Giant reed</name>
    <name type="synonym">Donax arundinaceus</name>
    <dbReference type="NCBI Taxonomy" id="35708"/>
    <lineage>
        <taxon>Eukaryota</taxon>
        <taxon>Viridiplantae</taxon>
        <taxon>Streptophyta</taxon>
        <taxon>Embryophyta</taxon>
        <taxon>Tracheophyta</taxon>
        <taxon>Spermatophyta</taxon>
        <taxon>Magnoliopsida</taxon>
        <taxon>Liliopsida</taxon>
        <taxon>Poales</taxon>
        <taxon>Poaceae</taxon>
        <taxon>PACMAD clade</taxon>
        <taxon>Arundinoideae</taxon>
        <taxon>Arundineae</taxon>
        <taxon>Arundo</taxon>
    </lineage>
</organism>
<feature type="compositionally biased region" description="Polar residues" evidence="1">
    <location>
        <begin position="75"/>
        <end position="84"/>
    </location>
</feature>
<name>A0A0A9G827_ARUDO</name>
<accession>A0A0A9G827</accession>
<feature type="compositionally biased region" description="Low complexity" evidence="1">
    <location>
        <begin position="56"/>
        <end position="68"/>
    </location>
</feature>
<evidence type="ECO:0000313" key="2">
    <source>
        <dbReference type="EMBL" id="JAE18696.1"/>
    </source>
</evidence>
<sequence length="137" mass="13692">MSSAACGGASRRGSSTHGGRNSSATSRARGPSTSARSTSPTATTRSGSSMPNSRCGTGSSTTPGTSGTVRCRSSPAWTSYGTSTSTWRSCLVPLPMRARCLSAGWHGAPTRLVGTLTSSLSCGMGRSSAPGLPMSAL</sequence>